<gene>
    <name evidence="1" type="ORF">F957_03220</name>
</gene>
<accession>A0A829HCX0</accession>
<comment type="caution">
    <text evidence="1">The sequence shown here is derived from an EMBL/GenBank/DDBJ whole genome shotgun (WGS) entry which is preliminary data.</text>
</comment>
<evidence type="ECO:0000313" key="2">
    <source>
        <dbReference type="Proteomes" id="UP000014523"/>
    </source>
</evidence>
<dbReference type="RefSeq" id="WP_016542031.1">
    <property type="nucleotide sequence ID" value="NZ_ASQH01000014.1"/>
</dbReference>
<dbReference type="EMBL" id="ATGG01000027">
    <property type="protein sequence ID" value="EPF75024.1"/>
    <property type="molecule type" value="Genomic_DNA"/>
</dbReference>
<sequence length="90" mass="9174">MQINCPYCHSEHVIRIVQNSNSQAGTPSLASSASFATMGAALSKTLPVSPLIGGIAGAVVGGLLGSVFGSASTQTVQSCFQCQHCGHSFY</sequence>
<organism evidence="1 2">
    <name type="scientific">Acinetobacter gyllenbergii CIP 110306 = MTCC 11365</name>
    <dbReference type="NCBI Taxonomy" id="1217657"/>
    <lineage>
        <taxon>Bacteria</taxon>
        <taxon>Pseudomonadati</taxon>
        <taxon>Pseudomonadota</taxon>
        <taxon>Gammaproteobacteria</taxon>
        <taxon>Moraxellales</taxon>
        <taxon>Moraxellaceae</taxon>
        <taxon>Acinetobacter</taxon>
    </lineage>
</organism>
<keyword evidence="2" id="KW-1185">Reference proteome</keyword>
<evidence type="ECO:0000313" key="1">
    <source>
        <dbReference type="EMBL" id="EPF75024.1"/>
    </source>
</evidence>
<dbReference type="AlphaFoldDB" id="A0A829HCX0"/>
<proteinExistence type="predicted"/>
<dbReference type="Proteomes" id="UP000014523">
    <property type="component" value="Unassembled WGS sequence"/>
</dbReference>
<protein>
    <submittedName>
        <fullName evidence="1">Uncharacterized protein</fullName>
    </submittedName>
</protein>
<name>A0A829HCX0_9GAMM</name>
<reference evidence="1 2" key="1">
    <citation type="submission" date="2013-06" db="EMBL/GenBank/DDBJ databases">
        <title>The Genome Sequence of Acinetobacter gyllenbergii CIP 110306.</title>
        <authorList>
            <consortium name="The Broad Institute Genome Sequencing Platform"/>
            <consortium name="The Broad Institute Genome Sequencing Center for Infectious Disease"/>
            <person name="Cerqueira G."/>
            <person name="Feldgarden M."/>
            <person name="Courvalin P."/>
            <person name="Perichon B."/>
            <person name="Grillot-Courvalin C."/>
            <person name="Clermont D."/>
            <person name="Rocha E."/>
            <person name="Yoon E.-J."/>
            <person name="Nemec A."/>
            <person name="Young S.K."/>
            <person name="Zeng Q."/>
            <person name="Gargeya S."/>
            <person name="Fitzgerald M."/>
            <person name="Abouelleil A."/>
            <person name="Alvarado L."/>
            <person name="Berlin A.M."/>
            <person name="Chapman S.B."/>
            <person name="Dewar J."/>
            <person name="Goldberg J."/>
            <person name="Griggs A."/>
            <person name="Gujja S."/>
            <person name="Hansen M."/>
            <person name="Howarth C."/>
            <person name="Imamovic A."/>
            <person name="Larimer J."/>
            <person name="McCowan C."/>
            <person name="Murphy C."/>
            <person name="Pearson M."/>
            <person name="Priest M."/>
            <person name="Roberts A."/>
            <person name="Saif S."/>
            <person name="Shea T."/>
            <person name="Sykes S."/>
            <person name="Wortman J."/>
            <person name="Nusbaum C."/>
            <person name="Birren B."/>
        </authorList>
    </citation>
    <scope>NUCLEOTIDE SEQUENCE [LARGE SCALE GENOMIC DNA]</scope>
    <source>
        <strain evidence="1 2">CIP 110306</strain>
    </source>
</reference>